<keyword evidence="2" id="KW-1185">Reference proteome</keyword>
<evidence type="ECO:0000313" key="1">
    <source>
        <dbReference type="EMBL" id="KAH8007900.1"/>
    </source>
</evidence>
<evidence type="ECO:0000313" key="2">
    <source>
        <dbReference type="Proteomes" id="UP000827872"/>
    </source>
</evidence>
<gene>
    <name evidence="1" type="ORF">K3G42_026448</name>
</gene>
<comment type="caution">
    <text evidence="1">The sequence shown here is derived from an EMBL/GenBank/DDBJ whole genome shotgun (WGS) entry which is preliminary data.</text>
</comment>
<dbReference type="EMBL" id="CM037619">
    <property type="protein sequence ID" value="KAH8007900.1"/>
    <property type="molecule type" value="Genomic_DNA"/>
</dbReference>
<organism evidence="1 2">
    <name type="scientific">Sphaerodactylus townsendi</name>
    <dbReference type="NCBI Taxonomy" id="933632"/>
    <lineage>
        <taxon>Eukaryota</taxon>
        <taxon>Metazoa</taxon>
        <taxon>Chordata</taxon>
        <taxon>Craniata</taxon>
        <taxon>Vertebrata</taxon>
        <taxon>Euteleostomi</taxon>
        <taxon>Lepidosauria</taxon>
        <taxon>Squamata</taxon>
        <taxon>Bifurcata</taxon>
        <taxon>Gekkota</taxon>
        <taxon>Sphaerodactylidae</taxon>
        <taxon>Sphaerodactylus</taxon>
    </lineage>
</organism>
<reference evidence="1" key="1">
    <citation type="submission" date="2021-08" db="EMBL/GenBank/DDBJ databases">
        <title>The first chromosome-level gecko genome reveals the dynamic sex chromosomes of Neotropical dwarf geckos (Sphaerodactylidae: Sphaerodactylus).</title>
        <authorList>
            <person name="Pinto B.J."/>
            <person name="Keating S.E."/>
            <person name="Gamble T."/>
        </authorList>
    </citation>
    <scope>NUCLEOTIDE SEQUENCE</scope>
    <source>
        <strain evidence="1">TG3544</strain>
    </source>
</reference>
<name>A0ACB8FRH9_9SAUR</name>
<accession>A0ACB8FRH9</accession>
<sequence length="126" mass="13319">MSPRATVPKGTTVSSAAGISLQASSKHRRGSGSVRTPFSLLWLQERQQAGNSDEDGRVSKRSAPAVAPAAVLAPRRHGLAGGPRGISQAPPPPENFLGQFQEESGCGREALFRCVFLQKKTNPAKD</sequence>
<dbReference type="Proteomes" id="UP000827872">
    <property type="component" value="Linkage Group LG06"/>
</dbReference>
<protein>
    <submittedName>
        <fullName evidence="1">Uncharacterized protein</fullName>
    </submittedName>
</protein>
<proteinExistence type="predicted"/>